<evidence type="ECO:0000259" key="2">
    <source>
        <dbReference type="Pfam" id="PF04782"/>
    </source>
</evidence>
<feature type="domain" description="DUF630" evidence="3">
    <location>
        <begin position="1"/>
        <end position="59"/>
    </location>
</feature>
<evidence type="ECO:0000259" key="3">
    <source>
        <dbReference type="Pfam" id="PF04783"/>
    </source>
</evidence>
<comment type="caution">
    <text evidence="4">The sequence shown here is derived from an EMBL/GenBank/DDBJ whole genome shotgun (WGS) entry which is preliminary data.</text>
</comment>
<dbReference type="InterPro" id="IPR006867">
    <property type="entry name" value="DUF632"/>
</dbReference>
<dbReference type="Proteomes" id="UP001454036">
    <property type="component" value="Unassembled WGS sequence"/>
</dbReference>
<dbReference type="PANTHER" id="PTHR21450">
    <property type="entry name" value="PROTEIN ALTERED PHOSPHATE STARVATION RESPONSE 1"/>
    <property type="match status" value="1"/>
</dbReference>
<dbReference type="Pfam" id="PF04782">
    <property type="entry name" value="DUF632"/>
    <property type="match status" value="1"/>
</dbReference>
<feature type="domain" description="DUF632" evidence="2">
    <location>
        <begin position="495"/>
        <end position="802"/>
    </location>
</feature>
<dbReference type="InterPro" id="IPR006868">
    <property type="entry name" value="DUF630"/>
</dbReference>
<feature type="compositionally biased region" description="Basic and acidic residues" evidence="1">
    <location>
        <begin position="100"/>
        <end position="113"/>
    </location>
</feature>
<feature type="region of interest" description="Disordered" evidence="1">
    <location>
        <begin position="333"/>
        <end position="362"/>
    </location>
</feature>
<dbReference type="PANTHER" id="PTHR21450:SF41">
    <property type="entry name" value="RNA POLYMERASE SUBUNIT BETA, PUTATIVE (DUF630 AND DUF632)-RELATED"/>
    <property type="match status" value="1"/>
</dbReference>
<dbReference type="Pfam" id="PF04783">
    <property type="entry name" value="DUF630"/>
    <property type="match status" value="1"/>
</dbReference>
<name>A0AAV3P0Z1_LITER</name>
<feature type="compositionally biased region" description="Low complexity" evidence="1">
    <location>
        <begin position="339"/>
        <end position="348"/>
    </location>
</feature>
<feature type="compositionally biased region" description="Acidic residues" evidence="1">
    <location>
        <begin position="114"/>
        <end position="129"/>
    </location>
</feature>
<proteinExistence type="predicted"/>
<accession>A0AAV3P0Z1</accession>
<evidence type="ECO:0000313" key="4">
    <source>
        <dbReference type="EMBL" id="GAA0143682.1"/>
    </source>
</evidence>
<protein>
    <submittedName>
        <fullName evidence="4">Uncharacterized protein</fullName>
    </submittedName>
</protein>
<gene>
    <name evidence="4" type="ORF">LIER_04305</name>
</gene>
<keyword evidence="5" id="KW-1185">Reference proteome</keyword>
<reference evidence="4 5" key="1">
    <citation type="submission" date="2024-01" db="EMBL/GenBank/DDBJ databases">
        <title>The complete chloroplast genome sequence of Lithospermum erythrorhizon: insights into the phylogenetic relationship among Boraginaceae species and the maternal lineages of purple gromwells.</title>
        <authorList>
            <person name="Okada T."/>
            <person name="Watanabe K."/>
        </authorList>
    </citation>
    <scope>NUCLEOTIDE SEQUENCE [LARGE SCALE GENOMIC DNA]</scope>
</reference>
<sequence length="916" mass="101230">MGCSSSKVDDLPAVALCRERCRFLDEAVHLRYALAEAHLAYLHSLKSVGVSLHRFFDQDLESLSVPDVIHTQERVISPRKPDIEKASKGGGGGALHHRRLNSDDGSHLHFHSDEDSDEDGEGDSDDDGDGFLHHHHDHDHSGSSSPLHGHQNVEHIQYGYGAPEEGLGYGFGNGVGDGFGAVNGGGGFVGGGGGGGFVGGGGGGGYVHMNYMKKQSMPSVVYQQKPVQQEVVHMGESSSSGIGGDDVGVGGSYVHMNYMRNQTTPSVVYQQKPMQQEVLHMGESSSSGGGGGAYRPYSAYPNYQNPRDYSLYGGGGYGYSEFSGGFSGSSQTVMPYVGPGPSSGASTSKPPPPPPSPPRASAWEFLNPFESFEKYYPTYPSSRDSRELREEEGIPDLEEEEDYAHEVVKEVHGTEKFVDVKGGAGGSYPKKVVPEDDHGKGIDVDALHTSRPSSSVDSDPMEYEVHMVDKKVVNDDKRAGDHVNVGRGAFKDDADVMKEIQVQFDHAAESGNDLALILEVGKLPYNRKHSAYQVSSKMLHAITPSLPSTSRSAEVEKADPASLDVDQELGFRSKSLSSLLHKLYLWEKKLYEEVKVEEKMRVLHERKSKKLKHLDERGADFNKVDATRALVRSLSTKIRIAIQVVDKISVKINKLRDEDFWPLLNETIQGLSKMWKSMLESHHNQCRAITEAKRLDAIALRKHLSDAHLEATLQLEHELLNWVLRFSSWVSAQKGFIRALDNWLMKCLLYVPEETADGTVPFSPGRMGAPPVFGVCHQWSQSLDRVSEKEVLDYMCDFATNVLHLWDRDKLEMRQRMSNDKDMDRRVKNLDREDQKIQKEIQALDKRMILVSGNDSGFAVTGQVVYQSDATKGGSLQVGLQRIFEAMEKFSGNSLKVYEELLQRIEDETGAENIDS</sequence>
<evidence type="ECO:0000313" key="5">
    <source>
        <dbReference type="Proteomes" id="UP001454036"/>
    </source>
</evidence>
<feature type="region of interest" description="Disordered" evidence="1">
    <location>
        <begin position="74"/>
        <end position="150"/>
    </location>
</feature>
<dbReference type="EMBL" id="BAABME010000545">
    <property type="protein sequence ID" value="GAA0143682.1"/>
    <property type="molecule type" value="Genomic_DNA"/>
</dbReference>
<organism evidence="4 5">
    <name type="scientific">Lithospermum erythrorhizon</name>
    <name type="common">Purple gromwell</name>
    <name type="synonym">Lithospermum officinale var. erythrorhizon</name>
    <dbReference type="NCBI Taxonomy" id="34254"/>
    <lineage>
        <taxon>Eukaryota</taxon>
        <taxon>Viridiplantae</taxon>
        <taxon>Streptophyta</taxon>
        <taxon>Embryophyta</taxon>
        <taxon>Tracheophyta</taxon>
        <taxon>Spermatophyta</taxon>
        <taxon>Magnoliopsida</taxon>
        <taxon>eudicotyledons</taxon>
        <taxon>Gunneridae</taxon>
        <taxon>Pentapetalae</taxon>
        <taxon>asterids</taxon>
        <taxon>lamiids</taxon>
        <taxon>Boraginales</taxon>
        <taxon>Boraginaceae</taxon>
        <taxon>Boraginoideae</taxon>
        <taxon>Lithospermeae</taxon>
        <taxon>Lithospermum</taxon>
    </lineage>
</organism>
<dbReference type="AlphaFoldDB" id="A0AAV3P0Z1"/>
<evidence type="ECO:0000256" key="1">
    <source>
        <dbReference type="SAM" id="MobiDB-lite"/>
    </source>
</evidence>
<feature type="compositionally biased region" description="Pro residues" evidence="1">
    <location>
        <begin position="349"/>
        <end position="358"/>
    </location>
</feature>